<organism evidence="1 2">
    <name type="scientific">Araneus ventricosus</name>
    <name type="common">Orbweaver spider</name>
    <name type="synonym">Epeira ventricosa</name>
    <dbReference type="NCBI Taxonomy" id="182803"/>
    <lineage>
        <taxon>Eukaryota</taxon>
        <taxon>Metazoa</taxon>
        <taxon>Ecdysozoa</taxon>
        <taxon>Arthropoda</taxon>
        <taxon>Chelicerata</taxon>
        <taxon>Arachnida</taxon>
        <taxon>Araneae</taxon>
        <taxon>Araneomorphae</taxon>
        <taxon>Entelegynae</taxon>
        <taxon>Araneoidea</taxon>
        <taxon>Araneidae</taxon>
        <taxon>Araneus</taxon>
    </lineage>
</organism>
<sequence length="115" mass="13155">MHNRRPRNFFDTGVLSRSALISSKFFSSIPFCPSSGFLSLSCFGRNSGLRQPGWPKYPCHVDKTKSQRPSPMSCHPPLLSGWWESSVDLTPRCHIWLRIALFFKNALEQIFTIPI</sequence>
<keyword evidence="2" id="KW-1185">Reference proteome</keyword>
<comment type="caution">
    <text evidence="1">The sequence shown here is derived from an EMBL/GenBank/DDBJ whole genome shotgun (WGS) entry which is preliminary data.</text>
</comment>
<name>A0A4Y2I835_ARAVE</name>
<evidence type="ECO:0000313" key="1">
    <source>
        <dbReference type="EMBL" id="GBM73562.1"/>
    </source>
</evidence>
<dbReference type="AlphaFoldDB" id="A0A4Y2I835"/>
<accession>A0A4Y2I835</accession>
<reference evidence="1 2" key="1">
    <citation type="journal article" date="2019" name="Sci. Rep.">
        <title>Orb-weaving spider Araneus ventricosus genome elucidates the spidroin gene catalogue.</title>
        <authorList>
            <person name="Kono N."/>
            <person name="Nakamura H."/>
            <person name="Ohtoshi R."/>
            <person name="Moran D.A.P."/>
            <person name="Shinohara A."/>
            <person name="Yoshida Y."/>
            <person name="Fujiwara M."/>
            <person name="Mori M."/>
            <person name="Tomita M."/>
            <person name="Arakawa K."/>
        </authorList>
    </citation>
    <scope>NUCLEOTIDE SEQUENCE [LARGE SCALE GENOMIC DNA]</scope>
</reference>
<proteinExistence type="predicted"/>
<evidence type="ECO:0000313" key="2">
    <source>
        <dbReference type="Proteomes" id="UP000499080"/>
    </source>
</evidence>
<dbReference type="Proteomes" id="UP000499080">
    <property type="component" value="Unassembled WGS sequence"/>
</dbReference>
<dbReference type="EMBL" id="BGPR01002446">
    <property type="protein sequence ID" value="GBM73562.1"/>
    <property type="molecule type" value="Genomic_DNA"/>
</dbReference>
<gene>
    <name evidence="1" type="ORF">AVEN_98792_1</name>
</gene>
<protein>
    <submittedName>
        <fullName evidence="1">Uncharacterized protein</fullName>
    </submittedName>
</protein>